<gene>
    <name evidence="2" type="ORF">A3B13_01390</name>
</gene>
<reference evidence="2 3" key="1">
    <citation type="journal article" date="2016" name="Nat. Commun.">
        <title>Thousands of microbial genomes shed light on interconnected biogeochemical processes in an aquifer system.</title>
        <authorList>
            <person name="Anantharaman K."/>
            <person name="Brown C.T."/>
            <person name="Hug L.A."/>
            <person name="Sharon I."/>
            <person name="Castelle C.J."/>
            <person name="Probst A.J."/>
            <person name="Thomas B.C."/>
            <person name="Singh A."/>
            <person name="Wilkins M.J."/>
            <person name="Karaoz U."/>
            <person name="Brodie E.L."/>
            <person name="Williams K.H."/>
            <person name="Hubbard S.S."/>
            <person name="Banfield J.F."/>
        </authorList>
    </citation>
    <scope>NUCLEOTIDE SEQUENCE [LARGE SCALE GENOMIC DNA]</scope>
</reference>
<sequence>MDQTNISGGSLPPSGSNNKIIKIILIVLVVVIIAGGIFYFWSQNNKNTQSLNTSGNPPSKVSTEQVLNSLDEASMKARDAVRIADIGAIRTKLETYRDTHNDSYPESLQLLDKSYSDPSTKQHYFYARCGTQNYHLGANLETNYTEYLQSDDDKGPMCSTDKIDGGDSKECNGEKGLFCYDFAF</sequence>
<organism evidence="2 3">
    <name type="scientific">Candidatus Liptonbacteria bacterium RIFCSPLOWO2_01_FULL_45_15</name>
    <dbReference type="NCBI Taxonomy" id="1798649"/>
    <lineage>
        <taxon>Bacteria</taxon>
        <taxon>Candidatus Liptoniibacteriota</taxon>
    </lineage>
</organism>
<evidence type="ECO:0000256" key="1">
    <source>
        <dbReference type="SAM" id="Phobius"/>
    </source>
</evidence>
<evidence type="ECO:0000313" key="3">
    <source>
        <dbReference type="Proteomes" id="UP000176287"/>
    </source>
</evidence>
<keyword evidence="1" id="KW-1133">Transmembrane helix</keyword>
<dbReference type="Proteomes" id="UP000176287">
    <property type="component" value="Unassembled WGS sequence"/>
</dbReference>
<protein>
    <recommendedName>
        <fullName evidence="4">Type II secretion system protein GspG C-terminal domain-containing protein</fullName>
    </recommendedName>
</protein>
<dbReference type="AlphaFoldDB" id="A0A1G2CE62"/>
<dbReference type="Gene3D" id="3.30.700.10">
    <property type="entry name" value="Glycoprotein, Type 4 Pilin"/>
    <property type="match status" value="1"/>
</dbReference>
<keyword evidence="1" id="KW-0812">Transmembrane</keyword>
<name>A0A1G2CE62_9BACT</name>
<comment type="caution">
    <text evidence="2">The sequence shown here is derived from an EMBL/GenBank/DDBJ whole genome shotgun (WGS) entry which is preliminary data.</text>
</comment>
<feature type="transmembrane region" description="Helical" evidence="1">
    <location>
        <begin position="20"/>
        <end position="41"/>
    </location>
</feature>
<dbReference type="EMBL" id="MHKZ01000034">
    <property type="protein sequence ID" value="OGY99688.1"/>
    <property type="molecule type" value="Genomic_DNA"/>
</dbReference>
<dbReference type="STRING" id="1798649.A3B13_01390"/>
<evidence type="ECO:0008006" key="4">
    <source>
        <dbReference type="Google" id="ProtNLM"/>
    </source>
</evidence>
<accession>A0A1G2CE62</accession>
<proteinExistence type="predicted"/>
<evidence type="ECO:0000313" key="2">
    <source>
        <dbReference type="EMBL" id="OGY99688.1"/>
    </source>
</evidence>
<keyword evidence="1" id="KW-0472">Membrane</keyword>